<name>A0A2L0UF75_9MICC</name>
<evidence type="ECO:0000256" key="1">
    <source>
        <dbReference type="ARBA" id="ARBA00008791"/>
    </source>
</evidence>
<dbReference type="Proteomes" id="UP000239187">
    <property type="component" value="Chromosome"/>
</dbReference>
<dbReference type="InterPro" id="IPR014729">
    <property type="entry name" value="Rossmann-like_a/b/a_fold"/>
</dbReference>
<evidence type="ECO:0000313" key="4">
    <source>
        <dbReference type="Proteomes" id="UP000239187"/>
    </source>
</evidence>
<dbReference type="EMBL" id="CP024915">
    <property type="protein sequence ID" value="AUZ87872.1"/>
    <property type="molecule type" value="Genomic_DNA"/>
</dbReference>
<protein>
    <submittedName>
        <fullName evidence="3">Universal stress protein UspA</fullName>
    </submittedName>
</protein>
<dbReference type="RefSeq" id="WP_208739102.1">
    <property type="nucleotide sequence ID" value="NZ_CP024915.1"/>
</dbReference>
<reference evidence="3 4" key="1">
    <citation type="submission" date="2017-11" db="EMBL/GenBank/DDBJ databases">
        <title>Draft genome of Arthrobacter agilis strain UMCV2, a plant growth-promoting rhizobacterium and biocontrol capacity of phytopathogenic fungi.</title>
        <authorList>
            <person name="Martinez-Camara R."/>
            <person name="Santoyo G."/>
            <person name="Moreno-Hagelsieb G."/>
            <person name="Valencia-Cantero E."/>
        </authorList>
    </citation>
    <scope>NUCLEOTIDE SEQUENCE [LARGE SCALE GENOMIC DNA]</scope>
    <source>
        <strain evidence="3 4">UMCV2</strain>
    </source>
</reference>
<comment type="similarity">
    <text evidence="1">Belongs to the universal stress protein A family.</text>
</comment>
<gene>
    <name evidence="3" type="ORF">CVO76_09695</name>
</gene>
<dbReference type="CDD" id="cd00293">
    <property type="entry name" value="USP-like"/>
    <property type="match status" value="2"/>
</dbReference>
<accession>A0A2L0UF75</accession>
<feature type="domain" description="UspA" evidence="2">
    <location>
        <begin position="138"/>
        <end position="272"/>
    </location>
</feature>
<dbReference type="InterPro" id="IPR006016">
    <property type="entry name" value="UspA"/>
</dbReference>
<evidence type="ECO:0000259" key="2">
    <source>
        <dbReference type="Pfam" id="PF00582"/>
    </source>
</evidence>
<dbReference type="SUPFAM" id="SSF52402">
    <property type="entry name" value="Adenine nucleotide alpha hydrolases-like"/>
    <property type="match status" value="2"/>
</dbReference>
<dbReference type="Gene3D" id="3.40.50.620">
    <property type="entry name" value="HUPs"/>
    <property type="match status" value="2"/>
</dbReference>
<evidence type="ECO:0000313" key="3">
    <source>
        <dbReference type="EMBL" id="AUZ87872.1"/>
    </source>
</evidence>
<dbReference type="Pfam" id="PF00582">
    <property type="entry name" value="Usp"/>
    <property type="match status" value="2"/>
</dbReference>
<dbReference type="PANTHER" id="PTHR46268">
    <property type="entry name" value="STRESS RESPONSE PROTEIN NHAX"/>
    <property type="match status" value="1"/>
</dbReference>
<sequence>MRYVVGYTENDRGQDALELATSLALTQSAGIDLVTVLDWPQDGSAAPGSRRAQEALDRARDSVPDGVEVTTHVRLADSFAQGLLETAHDVDAGLIVIGASTNGLLRRYTVGSVANGVLHSSHVPVALAPRGYRHRAEFTRMTCAVGTRAGAEGVLDVAVESAARRGLPLRLVSLVALDVHEPSDSGEAINKAHQHAHSVLARAVERLPGGSEASIIVAHGRTIEEAIDDIEWDAGELVIVGSSRLAQHRQIFLGATASKMLRALPVPMVVVPRDWVRTPS</sequence>
<feature type="domain" description="UspA" evidence="2">
    <location>
        <begin position="4"/>
        <end position="128"/>
    </location>
</feature>
<dbReference type="PANTHER" id="PTHR46268:SF15">
    <property type="entry name" value="UNIVERSAL STRESS PROTEIN HP_0031"/>
    <property type="match status" value="1"/>
</dbReference>
<organism evidence="3 4">
    <name type="scientific">Arthrobacter agilis</name>
    <dbReference type="NCBI Taxonomy" id="37921"/>
    <lineage>
        <taxon>Bacteria</taxon>
        <taxon>Bacillati</taxon>
        <taxon>Actinomycetota</taxon>
        <taxon>Actinomycetes</taxon>
        <taxon>Micrococcales</taxon>
        <taxon>Micrococcaceae</taxon>
        <taxon>Arthrobacter</taxon>
    </lineage>
</organism>
<proteinExistence type="inferred from homology"/>
<dbReference type="AlphaFoldDB" id="A0A2L0UF75"/>